<dbReference type="Pfam" id="PF01223">
    <property type="entry name" value="Endonuclease_NS"/>
    <property type="match status" value="1"/>
</dbReference>
<dbReference type="RefSeq" id="WP_184627814.1">
    <property type="nucleotide sequence ID" value="NZ_JACHCC010000010.1"/>
</dbReference>
<evidence type="ECO:0000259" key="3">
    <source>
        <dbReference type="SMART" id="SM00477"/>
    </source>
</evidence>
<evidence type="ECO:0000259" key="4">
    <source>
        <dbReference type="SMART" id="SM00892"/>
    </source>
</evidence>
<dbReference type="InterPro" id="IPR040255">
    <property type="entry name" value="Non-specific_endonuclease"/>
</dbReference>
<dbReference type="SMART" id="SM00477">
    <property type="entry name" value="NUC"/>
    <property type="match status" value="1"/>
</dbReference>
<accession>A0A7X0MLF4</accession>
<feature type="active site" description="Proton acceptor" evidence="1">
    <location>
        <position position="308"/>
    </location>
</feature>
<comment type="caution">
    <text evidence="5">The sequence shown here is derived from an EMBL/GenBank/DDBJ whole genome shotgun (WGS) entry which is preliminary data.</text>
</comment>
<reference evidence="5 6" key="1">
    <citation type="submission" date="2020-08" db="EMBL/GenBank/DDBJ databases">
        <title>Genomic Encyclopedia of Type Strains, Phase IV (KMG-V): Genome sequencing to study the core and pangenomes of soil and plant-associated prokaryotes.</title>
        <authorList>
            <person name="Whitman W."/>
        </authorList>
    </citation>
    <scope>NUCLEOTIDE SEQUENCE [LARGE SCALE GENOMIC DNA]</scope>
    <source>
        <strain evidence="5 6">M2T3</strain>
    </source>
</reference>
<evidence type="ECO:0000313" key="5">
    <source>
        <dbReference type="EMBL" id="MBB6501770.1"/>
    </source>
</evidence>
<dbReference type="PROSITE" id="PS51257">
    <property type="entry name" value="PROKAR_LIPOPROTEIN"/>
    <property type="match status" value="1"/>
</dbReference>
<sequence>MTFRNLFISSSLILVLAGCSKKTTEDTIVTPPVAPAVYSITEGFENSAKTAYAVGNFTAPTGSWTLDDALIGSTAPDLKNGTKSIRLRTGSVTMNFDVKGMTMLYIKHGKYGTDLSSTWQLMISSDEGKTYTQIGTDIIEDNTVLKLDSFKVAINTAVRFQIKKTGTARVNIDDITFKGTGDSGIITGVPDTNPVDTANNTTAAPPRNVVAGTDIQPVSGDNSNLLFGNPSNATMVDADNFLIDQHYYVESYSSKRGTPNWVSWHLDASNFNGATARLNNFAGFTGLPANAFMVQSNSYSGSGFDRGHNIPSADRTSSTNANSATFLMSNMIPQAPNNNQKTWADLENYLRAKVLEGNEVYIIMGSYGSGGVGSNSSASITTIAGGKVTVPSNIWKIAVIIPAGDNDLSRVSTTTRVIAVNTPNINSINTDWKKYRVSVRDIEKATGYDLLSILPKNIQDVIETTVDTSN</sequence>
<dbReference type="CDD" id="cd00091">
    <property type="entry name" value="NUC"/>
    <property type="match status" value="1"/>
</dbReference>
<feature type="domain" description="DNA/RNA non-specific endonuclease/pyrophosphatase/phosphodiesterase" evidence="4">
    <location>
        <begin position="244"/>
        <end position="457"/>
    </location>
</feature>
<dbReference type="GO" id="GO:0016787">
    <property type="term" value="F:hydrolase activity"/>
    <property type="evidence" value="ECO:0007669"/>
    <property type="project" value="InterPro"/>
</dbReference>
<dbReference type="GO" id="GO:0046872">
    <property type="term" value="F:metal ion binding"/>
    <property type="evidence" value="ECO:0007669"/>
    <property type="project" value="UniProtKB-KW"/>
</dbReference>
<dbReference type="Gene3D" id="3.40.570.10">
    <property type="entry name" value="Extracellular Endonuclease, subunit A"/>
    <property type="match status" value="1"/>
</dbReference>
<dbReference type="EMBL" id="JACHCC010000010">
    <property type="protein sequence ID" value="MBB6501770.1"/>
    <property type="molecule type" value="Genomic_DNA"/>
</dbReference>
<gene>
    <name evidence="5" type="ORF">HDF25_003945</name>
</gene>
<organism evidence="5 6">
    <name type="scientific">Pedobacter cryoconitis</name>
    <dbReference type="NCBI Taxonomy" id="188932"/>
    <lineage>
        <taxon>Bacteria</taxon>
        <taxon>Pseudomonadati</taxon>
        <taxon>Bacteroidota</taxon>
        <taxon>Sphingobacteriia</taxon>
        <taxon>Sphingobacteriales</taxon>
        <taxon>Sphingobacteriaceae</taxon>
        <taxon>Pedobacter</taxon>
    </lineage>
</organism>
<dbReference type="SUPFAM" id="SSF54060">
    <property type="entry name" value="His-Me finger endonucleases"/>
    <property type="match status" value="1"/>
</dbReference>
<protein>
    <submittedName>
        <fullName evidence="5">Endonuclease G</fullName>
    </submittedName>
</protein>
<keyword evidence="2" id="KW-0479">Metal-binding</keyword>
<dbReference type="AlphaFoldDB" id="A0A7X0MLF4"/>
<keyword evidence="5" id="KW-0378">Hydrolase</keyword>
<dbReference type="PANTHER" id="PTHR13966:SF5">
    <property type="entry name" value="ENDONUCLEASE G, MITOCHONDRIAL"/>
    <property type="match status" value="1"/>
</dbReference>
<feature type="domain" description="ENPP1-3/EXOG-like endonuclease/phosphodiesterase" evidence="3">
    <location>
        <begin position="245"/>
        <end position="457"/>
    </location>
</feature>
<dbReference type="PANTHER" id="PTHR13966">
    <property type="entry name" value="ENDONUCLEASE RELATED"/>
    <property type="match status" value="1"/>
</dbReference>
<keyword evidence="5" id="KW-0255">Endonuclease</keyword>
<keyword evidence="5" id="KW-0540">Nuclease</keyword>
<dbReference type="InterPro" id="IPR001604">
    <property type="entry name" value="Endo_G_ENPP1-like_dom"/>
</dbReference>
<evidence type="ECO:0000256" key="2">
    <source>
        <dbReference type="PIRSR" id="PIRSR640255-2"/>
    </source>
</evidence>
<dbReference type="InterPro" id="IPR044925">
    <property type="entry name" value="His-Me_finger_sf"/>
</dbReference>
<dbReference type="Proteomes" id="UP000521017">
    <property type="component" value="Unassembled WGS sequence"/>
</dbReference>
<proteinExistence type="predicted"/>
<evidence type="ECO:0000313" key="6">
    <source>
        <dbReference type="Proteomes" id="UP000521017"/>
    </source>
</evidence>
<dbReference type="InterPro" id="IPR044929">
    <property type="entry name" value="DNA/RNA_non-sp_Endonuclease_sf"/>
</dbReference>
<name>A0A7X0MLF4_9SPHI</name>
<dbReference type="InterPro" id="IPR020821">
    <property type="entry name" value="ENPP1-3/EXOG-like_nuc-like"/>
</dbReference>
<dbReference type="GO" id="GO:0004519">
    <property type="term" value="F:endonuclease activity"/>
    <property type="evidence" value="ECO:0007669"/>
    <property type="project" value="UniProtKB-KW"/>
</dbReference>
<dbReference type="SMART" id="SM00892">
    <property type="entry name" value="Endonuclease_NS"/>
    <property type="match status" value="1"/>
</dbReference>
<evidence type="ECO:0000256" key="1">
    <source>
        <dbReference type="PIRSR" id="PIRSR640255-1"/>
    </source>
</evidence>
<dbReference type="GO" id="GO:0003676">
    <property type="term" value="F:nucleic acid binding"/>
    <property type="evidence" value="ECO:0007669"/>
    <property type="project" value="InterPro"/>
</dbReference>
<feature type="binding site" evidence="2">
    <location>
        <position position="339"/>
    </location>
    <ligand>
        <name>Mg(2+)</name>
        <dbReference type="ChEBI" id="CHEBI:18420"/>
        <note>catalytic</note>
    </ligand>
</feature>